<reference evidence="4 5" key="1">
    <citation type="submission" date="2019-03" db="EMBL/GenBank/DDBJ databases">
        <title>Genomic Encyclopedia of Type Strains, Phase IV (KMG-IV): sequencing the most valuable type-strain genomes for metagenomic binning, comparative biology and taxonomic classification.</title>
        <authorList>
            <person name="Goeker M."/>
        </authorList>
    </citation>
    <scope>NUCLEOTIDE SEQUENCE [LARGE SCALE GENOMIC DNA]</scope>
    <source>
        <strain evidence="4 5">DSM 11170</strain>
    </source>
</reference>
<feature type="domain" description="Nitrogenase/oxidoreductase component 1" evidence="3">
    <location>
        <begin position="14"/>
        <end position="442"/>
    </location>
</feature>
<keyword evidence="1 2" id="KW-0535">Nitrogen fixation</keyword>
<accession>A0A4R2RM59</accession>
<dbReference type="Proteomes" id="UP000294813">
    <property type="component" value="Unassembled WGS sequence"/>
</dbReference>
<evidence type="ECO:0000256" key="1">
    <source>
        <dbReference type="ARBA" id="ARBA00023231"/>
    </source>
</evidence>
<organism evidence="4 5">
    <name type="scientific">Heliophilum fasciatum</name>
    <dbReference type="NCBI Taxonomy" id="35700"/>
    <lineage>
        <taxon>Bacteria</taxon>
        <taxon>Bacillati</taxon>
        <taxon>Bacillota</taxon>
        <taxon>Clostridia</taxon>
        <taxon>Eubacteriales</taxon>
        <taxon>Heliobacteriaceae</taxon>
        <taxon>Heliophilum</taxon>
    </lineage>
</organism>
<dbReference type="Gene3D" id="3.40.50.1980">
    <property type="entry name" value="Nitrogenase molybdenum iron protein domain"/>
    <property type="match status" value="3"/>
</dbReference>
<name>A0A4R2RM59_9FIRM</name>
<dbReference type="RefSeq" id="WP_131918773.1">
    <property type="nucleotide sequence ID" value="NZ_JAOQNU010000007.1"/>
</dbReference>
<dbReference type="SUPFAM" id="SSF53807">
    <property type="entry name" value="Helical backbone' metal receptor"/>
    <property type="match status" value="1"/>
</dbReference>
<gene>
    <name evidence="4" type="ORF">EDD73_107123</name>
</gene>
<dbReference type="InterPro" id="IPR000510">
    <property type="entry name" value="Nase/OxRdtase_comp1"/>
</dbReference>
<proteinExistence type="inferred from homology"/>
<dbReference type="PANTHER" id="PTHR42956:SF1">
    <property type="entry name" value="NITROGENASE IRON-MOLYBDENUM COFACTOR BIOSYNTHESIS PROTEIN NIFE"/>
    <property type="match status" value="1"/>
</dbReference>
<comment type="caution">
    <text evidence="4">The sequence shown here is derived from an EMBL/GenBank/DDBJ whole genome shotgun (WGS) entry which is preliminary data.</text>
</comment>
<evidence type="ECO:0000256" key="2">
    <source>
        <dbReference type="RuleBase" id="RU004021"/>
    </source>
</evidence>
<dbReference type="PROSITE" id="PS00699">
    <property type="entry name" value="NITROGENASE_1_1"/>
    <property type="match status" value="1"/>
</dbReference>
<dbReference type="OrthoDB" id="9802175at2"/>
<dbReference type="AlphaFoldDB" id="A0A4R2RM59"/>
<dbReference type="PANTHER" id="PTHR42956">
    <property type="entry name" value="NITROGENASE IRON-MOLYBDENUM COFACTOR BIOSYNTHESIS PROTEIN NIFE"/>
    <property type="match status" value="1"/>
</dbReference>
<sequence length="448" mass="48642">MANHVFVERPRYTCASGGAVATVTALPGGIPILHAAQGCAGNFAWTQNGAAGLQVGGYCGSLTVPSSNIQEREVVFGGVERLHEQIGHTLKIMDGELFVVLTSCVTEVIGDDVAPVIAEYREQGIPITFAETAGFKGNAYVGYDLVLQSLFRDVLQRGIPTVKRNVNLWGIPPYQDVFWRGNLSELRRLLEKLGLTVNSFFTAEDTVESIRHAASAELNIVVSETYGLEAAKAFQEIHGVPFLSLPLPIGPSATEPFLTKVGEALALESAVVESVIASERRSFYHTLGPLTDCYNDFDLQRYAIVVGDGNYAPALTRFLADDLGWLPELVVITDPHDDDKQTLLQARVAASPTGLTPQLVFESDGSQIIEHFRRRWPSDPQQKYKNAFNPAFVVGSSLERELAATLGAGHLSVSYPVANRAILDRGYTGYRGGLRLIEDLIGQIIAGR</sequence>
<keyword evidence="5" id="KW-1185">Reference proteome</keyword>
<evidence type="ECO:0000259" key="3">
    <source>
        <dbReference type="Pfam" id="PF00148"/>
    </source>
</evidence>
<dbReference type="Pfam" id="PF00148">
    <property type="entry name" value="Oxidored_nitro"/>
    <property type="match status" value="1"/>
</dbReference>
<evidence type="ECO:0000313" key="5">
    <source>
        <dbReference type="Proteomes" id="UP000294813"/>
    </source>
</evidence>
<evidence type="ECO:0000313" key="4">
    <source>
        <dbReference type="EMBL" id="TCP65050.1"/>
    </source>
</evidence>
<dbReference type="EMBL" id="SLXT01000007">
    <property type="protein sequence ID" value="TCP65050.1"/>
    <property type="molecule type" value="Genomic_DNA"/>
</dbReference>
<dbReference type="InterPro" id="IPR000318">
    <property type="entry name" value="Nase_comp1_CS"/>
</dbReference>
<dbReference type="InterPro" id="IPR049939">
    <property type="entry name" value="NifE-like"/>
</dbReference>
<comment type="similarity">
    <text evidence="2">Belongs to the NifD/NifK/NifE/NifN family.</text>
</comment>
<protein>
    <submittedName>
        <fullName evidence="4">Nitrogenase molybdenum-iron protein beta chain</fullName>
    </submittedName>
</protein>
<dbReference type="GO" id="GO:0016163">
    <property type="term" value="F:nitrogenase activity"/>
    <property type="evidence" value="ECO:0007669"/>
    <property type="project" value="InterPro"/>
</dbReference>